<evidence type="ECO:0000313" key="7">
    <source>
        <dbReference type="Proteomes" id="UP000295292"/>
    </source>
</evidence>
<evidence type="ECO:0000256" key="4">
    <source>
        <dbReference type="PROSITE-ProRule" id="PRU00335"/>
    </source>
</evidence>
<dbReference type="PROSITE" id="PS50977">
    <property type="entry name" value="HTH_TETR_2"/>
    <property type="match status" value="1"/>
</dbReference>
<dbReference type="OrthoDB" id="9802802at2"/>
<dbReference type="InterPro" id="IPR001647">
    <property type="entry name" value="HTH_TetR"/>
</dbReference>
<dbReference type="PANTHER" id="PTHR30055">
    <property type="entry name" value="HTH-TYPE TRANSCRIPTIONAL REGULATOR RUTR"/>
    <property type="match status" value="1"/>
</dbReference>
<organism evidence="6 7">
    <name type="scientific">Sphingobacterium yanglingense</name>
    <dbReference type="NCBI Taxonomy" id="1437280"/>
    <lineage>
        <taxon>Bacteria</taxon>
        <taxon>Pseudomonadati</taxon>
        <taxon>Bacteroidota</taxon>
        <taxon>Sphingobacteriia</taxon>
        <taxon>Sphingobacteriales</taxon>
        <taxon>Sphingobacteriaceae</taxon>
        <taxon>Sphingobacterium</taxon>
    </lineage>
</organism>
<feature type="domain" description="HTH tetR-type" evidence="5">
    <location>
        <begin position="2"/>
        <end position="62"/>
    </location>
</feature>
<reference evidence="6 7" key="1">
    <citation type="submission" date="2019-03" db="EMBL/GenBank/DDBJ databases">
        <title>Genomic Encyclopedia of Archaeal and Bacterial Type Strains, Phase II (KMG-II): from individual species to whole genera.</title>
        <authorList>
            <person name="Goeker M."/>
        </authorList>
    </citation>
    <scope>NUCLEOTIDE SEQUENCE [LARGE SCALE GENOMIC DNA]</scope>
    <source>
        <strain evidence="6 7">DSM 28353</strain>
    </source>
</reference>
<dbReference type="PRINTS" id="PR00455">
    <property type="entry name" value="HTHTETR"/>
</dbReference>
<protein>
    <submittedName>
        <fullName evidence="6">TetR family transcriptional regulator</fullName>
    </submittedName>
</protein>
<dbReference type="InterPro" id="IPR009057">
    <property type="entry name" value="Homeodomain-like_sf"/>
</dbReference>
<keyword evidence="7" id="KW-1185">Reference proteome</keyword>
<evidence type="ECO:0000256" key="2">
    <source>
        <dbReference type="ARBA" id="ARBA00023125"/>
    </source>
</evidence>
<dbReference type="GO" id="GO:0000976">
    <property type="term" value="F:transcription cis-regulatory region binding"/>
    <property type="evidence" value="ECO:0007669"/>
    <property type="project" value="TreeGrafter"/>
</dbReference>
<feature type="DNA-binding region" description="H-T-H motif" evidence="4">
    <location>
        <begin position="25"/>
        <end position="44"/>
    </location>
</feature>
<accession>A0A4R6WI86</accession>
<dbReference type="EMBL" id="SNYV01000014">
    <property type="protein sequence ID" value="TDQ77276.1"/>
    <property type="molecule type" value="Genomic_DNA"/>
</dbReference>
<dbReference type="InterPro" id="IPR050109">
    <property type="entry name" value="HTH-type_TetR-like_transc_reg"/>
</dbReference>
<evidence type="ECO:0000313" key="6">
    <source>
        <dbReference type="EMBL" id="TDQ77276.1"/>
    </source>
</evidence>
<dbReference type="PANTHER" id="PTHR30055:SF234">
    <property type="entry name" value="HTH-TYPE TRANSCRIPTIONAL REGULATOR BETI"/>
    <property type="match status" value="1"/>
</dbReference>
<keyword evidence="3" id="KW-0804">Transcription</keyword>
<evidence type="ECO:0000256" key="1">
    <source>
        <dbReference type="ARBA" id="ARBA00023015"/>
    </source>
</evidence>
<evidence type="ECO:0000259" key="5">
    <source>
        <dbReference type="PROSITE" id="PS50977"/>
    </source>
</evidence>
<sequence>MDKRKEEIVEVALRRFCHYGFNKTTMNEIAEDMKITKANLYYYYQDKSALIRDVIATVADELFAKEEAIIASYKHDLMTTLYEILELRASYLSKYYMLHIDENLEWIKGVEIASVIQELYQRDIAATKVLFSKSVDIGDVRIKDVDEASVAFVEIMKSLGIMHNVQDIVSGIPNKDNICHIVDSQRRAIRLIFEERIVANNK</sequence>
<gene>
    <name evidence="6" type="ORF">CLV99_2677</name>
</gene>
<keyword evidence="1" id="KW-0805">Transcription regulation</keyword>
<dbReference type="GO" id="GO:0003700">
    <property type="term" value="F:DNA-binding transcription factor activity"/>
    <property type="evidence" value="ECO:0007669"/>
    <property type="project" value="TreeGrafter"/>
</dbReference>
<dbReference type="RefSeq" id="WP_133584909.1">
    <property type="nucleotide sequence ID" value="NZ_SNYV01000014.1"/>
</dbReference>
<name>A0A4R6WI86_9SPHI</name>
<dbReference type="Gene3D" id="1.10.357.10">
    <property type="entry name" value="Tetracycline Repressor, domain 2"/>
    <property type="match status" value="1"/>
</dbReference>
<dbReference type="Proteomes" id="UP000295292">
    <property type="component" value="Unassembled WGS sequence"/>
</dbReference>
<evidence type="ECO:0000256" key="3">
    <source>
        <dbReference type="ARBA" id="ARBA00023163"/>
    </source>
</evidence>
<keyword evidence="2 4" id="KW-0238">DNA-binding</keyword>
<dbReference type="SUPFAM" id="SSF46689">
    <property type="entry name" value="Homeodomain-like"/>
    <property type="match status" value="1"/>
</dbReference>
<dbReference type="AlphaFoldDB" id="A0A4R6WI86"/>
<proteinExistence type="predicted"/>
<dbReference type="Pfam" id="PF00440">
    <property type="entry name" value="TetR_N"/>
    <property type="match status" value="1"/>
</dbReference>
<comment type="caution">
    <text evidence="6">The sequence shown here is derived from an EMBL/GenBank/DDBJ whole genome shotgun (WGS) entry which is preliminary data.</text>
</comment>